<evidence type="ECO:0000313" key="2">
    <source>
        <dbReference type="EMBL" id="GGP22201.1"/>
    </source>
</evidence>
<dbReference type="Gene3D" id="3.30.70.100">
    <property type="match status" value="1"/>
</dbReference>
<accession>A0A830GVQ0</accession>
<comment type="caution">
    <text evidence="2">The sequence shown here is derived from an EMBL/GenBank/DDBJ whole genome shotgun (WGS) entry which is preliminary data.</text>
</comment>
<evidence type="ECO:0000313" key="3">
    <source>
        <dbReference type="Proteomes" id="UP000610960"/>
    </source>
</evidence>
<proteinExistence type="predicted"/>
<feature type="domain" description="ABM" evidence="1">
    <location>
        <begin position="3"/>
        <end position="93"/>
    </location>
</feature>
<reference evidence="2" key="2">
    <citation type="submission" date="2020-09" db="EMBL/GenBank/DDBJ databases">
        <authorList>
            <person name="Sun Q."/>
            <person name="Ohkuma M."/>
        </authorList>
    </citation>
    <scope>NUCLEOTIDE SEQUENCE</scope>
    <source>
        <strain evidence="2">JCM 10088</strain>
    </source>
</reference>
<dbReference type="GO" id="GO:0004497">
    <property type="term" value="F:monooxygenase activity"/>
    <property type="evidence" value="ECO:0007669"/>
    <property type="project" value="UniProtKB-KW"/>
</dbReference>
<dbReference type="InterPro" id="IPR011008">
    <property type="entry name" value="Dimeric_a/b-barrel"/>
</dbReference>
<dbReference type="InterPro" id="IPR007138">
    <property type="entry name" value="ABM_dom"/>
</dbReference>
<dbReference type="AlphaFoldDB" id="A0A830GVQ0"/>
<sequence length="99" mass="11823">MLINVGFYYRVKKGHEREFEEVAGKIFNQLRMTHPGFRDAKLYRNVNDPQDYLLFSEWDDLDSFKSFISSDAYRDAVSYGRTIIEGRPLHRIMQQVEQQ</sequence>
<gene>
    <name evidence="2" type="ORF">GCM10007981_17310</name>
</gene>
<keyword evidence="3" id="KW-1185">Reference proteome</keyword>
<organism evidence="2 3">
    <name type="scientific">Thermocladium modestius</name>
    <dbReference type="NCBI Taxonomy" id="62609"/>
    <lineage>
        <taxon>Archaea</taxon>
        <taxon>Thermoproteota</taxon>
        <taxon>Thermoprotei</taxon>
        <taxon>Thermoproteales</taxon>
        <taxon>Thermoproteaceae</taxon>
        <taxon>Thermocladium</taxon>
    </lineage>
</organism>
<protein>
    <submittedName>
        <fullName evidence="2">Antibiotic biosynthesis monooxygenase</fullName>
    </submittedName>
</protein>
<keyword evidence="2" id="KW-0503">Monooxygenase</keyword>
<dbReference type="PROSITE" id="PS51725">
    <property type="entry name" value="ABM"/>
    <property type="match status" value="1"/>
</dbReference>
<reference evidence="2" key="1">
    <citation type="journal article" date="2014" name="Int. J. Syst. Evol. Microbiol.">
        <title>Complete genome sequence of Corynebacterium casei LMG S-19264T (=DSM 44701T), isolated from a smear-ripened cheese.</title>
        <authorList>
            <consortium name="US DOE Joint Genome Institute (JGI-PGF)"/>
            <person name="Walter F."/>
            <person name="Albersmeier A."/>
            <person name="Kalinowski J."/>
            <person name="Ruckert C."/>
        </authorList>
    </citation>
    <scope>NUCLEOTIDE SEQUENCE</scope>
    <source>
        <strain evidence="2">JCM 10088</strain>
    </source>
</reference>
<dbReference type="SUPFAM" id="SSF54909">
    <property type="entry name" value="Dimeric alpha+beta barrel"/>
    <property type="match status" value="1"/>
</dbReference>
<evidence type="ECO:0000259" key="1">
    <source>
        <dbReference type="PROSITE" id="PS51725"/>
    </source>
</evidence>
<dbReference type="EMBL" id="BMNL01000004">
    <property type="protein sequence ID" value="GGP22201.1"/>
    <property type="molecule type" value="Genomic_DNA"/>
</dbReference>
<keyword evidence="2" id="KW-0560">Oxidoreductase</keyword>
<name>A0A830GVQ0_9CREN</name>
<dbReference type="Pfam" id="PF03992">
    <property type="entry name" value="ABM"/>
    <property type="match status" value="1"/>
</dbReference>
<dbReference type="Proteomes" id="UP000610960">
    <property type="component" value="Unassembled WGS sequence"/>
</dbReference>